<feature type="compositionally biased region" description="Low complexity" evidence="7">
    <location>
        <begin position="30"/>
        <end position="51"/>
    </location>
</feature>
<feature type="compositionally biased region" description="Low complexity" evidence="7">
    <location>
        <begin position="1013"/>
        <end position="1023"/>
    </location>
</feature>
<dbReference type="FunFam" id="3.30.2410.10:FF:000007">
    <property type="entry name" value="Putative E3 ubiquitin-protein ligase HECTD1"/>
    <property type="match status" value="1"/>
</dbReference>
<feature type="region of interest" description="Disordered" evidence="7">
    <location>
        <begin position="963"/>
        <end position="1159"/>
    </location>
</feature>
<feature type="compositionally biased region" description="Low complexity" evidence="7">
    <location>
        <begin position="12"/>
        <end position="23"/>
    </location>
</feature>
<evidence type="ECO:0000256" key="7">
    <source>
        <dbReference type="SAM" id="MobiDB-lite"/>
    </source>
</evidence>
<dbReference type="InterPro" id="IPR045322">
    <property type="entry name" value="HECTD1/TRIP12-like"/>
</dbReference>
<evidence type="ECO:0000256" key="2">
    <source>
        <dbReference type="ARBA" id="ARBA00006331"/>
    </source>
</evidence>
<dbReference type="CDD" id="cd00078">
    <property type="entry name" value="HECTc"/>
    <property type="match status" value="1"/>
</dbReference>
<dbReference type="EMBL" id="JAVIJP010000107">
    <property type="protein sequence ID" value="KAL3613951.1"/>
    <property type="molecule type" value="Genomic_DNA"/>
</dbReference>
<protein>
    <recommendedName>
        <fullName evidence="3">HECT-type E3 ubiquitin transferase</fullName>
        <ecNumber evidence="3">2.3.2.26</ecNumber>
    </recommendedName>
</protein>
<reference evidence="10" key="1">
    <citation type="journal article" date="2024" name="IScience">
        <title>Strigolactones Initiate the Formation of Haustorium-like Structures in Castilleja.</title>
        <authorList>
            <person name="Buerger M."/>
            <person name="Peterson D."/>
            <person name="Chory J."/>
        </authorList>
    </citation>
    <scope>NUCLEOTIDE SEQUENCE [LARGE SCALE GENOMIC DNA]</scope>
</reference>
<feature type="compositionally biased region" description="Basic and acidic residues" evidence="7">
    <location>
        <begin position="1"/>
        <end position="11"/>
    </location>
</feature>
<feature type="compositionally biased region" description="Polar residues" evidence="7">
    <location>
        <begin position="973"/>
        <end position="999"/>
    </location>
</feature>
<dbReference type="PROSITE" id="PS50237">
    <property type="entry name" value="HECT"/>
    <property type="match status" value="1"/>
</dbReference>
<dbReference type="PANTHER" id="PTHR45670:SF1">
    <property type="entry name" value="E3 UBIQUITIN-PROTEIN LIGASE HECTD1"/>
    <property type="match status" value="1"/>
</dbReference>
<keyword evidence="9" id="KW-0012">Acyltransferase</keyword>
<feature type="compositionally biased region" description="Basic and acidic residues" evidence="7">
    <location>
        <begin position="102"/>
        <end position="118"/>
    </location>
</feature>
<dbReference type="SMART" id="SM00119">
    <property type="entry name" value="HECTc"/>
    <property type="match status" value="1"/>
</dbReference>
<feature type="compositionally biased region" description="Acidic residues" evidence="7">
    <location>
        <begin position="1057"/>
        <end position="1095"/>
    </location>
</feature>
<dbReference type="InterPro" id="IPR016024">
    <property type="entry name" value="ARM-type_fold"/>
</dbReference>
<dbReference type="SUPFAM" id="SSF48371">
    <property type="entry name" value="ARM repeat"/>
    <property type="match status" value="1"/>
</dbReference>
<evidence type="ECO:0000256" key="3">
    <source>
        <dbReference type="ARBA" id="ARBA00012485"/>
    </source>
</evidence>
<keyword evidence="10" id="KW-1185">Reference proteome</keyword>
<comment type="similarity">
    <text evidence="2">Belongs to the UPL family. K-HECT subfamily.</text>
</comment>
<evidence type="ECO:0000259" key="8">
    <source>
        <dbReference type="PROSITE" id="PS50237"/>
    </source>
</evidence>
<dbReference type="Pfam" id="PF25579">
    <property type="entry name" value="TPR_TRIP12_N"/>
    <property type="match status" value="1"/>
</dbReference>
<feature type="compositionally biased region" description="Low complexity" evidence="7">
    <location>
        <begin position="1250"/>
        <end position="1261"/>
    </location>
</feature>
<sequence>METRSRKRAEESTSSPTSGPTPRATKRSRSSSTSATKASTTNSISTRSRTSVPISTSMDPTPEPSTVTASASTNRRRGKAPSNNKNSDNNNNTHNKRNKSKGKADLDKGKEKESEIKQRNTGRSLGLNINDNDNDGEGGVGNLSSSLASSSALQGLLRRIGANLDDFLPSAALGSSRQNETLKKILLELRADGEEGKQVEALTQLSDMLSIGTEDSLGGFSLDSFVPVLVGLLGCESNPDIMLLAARALTHLVEALPSSCATLVRYGAVACFVARLLTIEYMDLAEQSLQALKKISQEQPTPCLRAGALMAVLSYLDFFPTGVQRVALSTAENMCKKLPTDAADFVMEAVPSLTNLLQYHDAKVIEHASICLTRIAEAFASSPEKLDELCSHGIVTQTAALISSSGTGGGQASLGTSTYTGLIRLLSTCASGSSLGAKSLLLLGISGTLKDLLLGPGVVASMSVSPALGRPPEQIFEIVNLANELLPPFPQGTISLPASSSLFVGGSLPGKGHVGSSGHQEDSNEDIQKVSTRAKLLNEQPGLLQQFGMDLLPVLVQIYGSSVNGPVRHKCLSVIGKIMYFSTSEMIQSLMNVTNISSFLAGVLALKDPQVLVPALQIAEILMEKLPSTFSRMFVREGVVHAMDALVLTEDSSTSQLSSSNKANDSIPGSSSRSKRNKRRGASSSSDTNLVDECNTPAPSIISPAQSVETPTVSSSSLRVTVSARAKVFKEKYFPSDADVSGTEVTDDLQRLRNLCATLNMGIDEQKKKSKGKPKPSGSRLGNIFSPSKEEQLVEVIAEVLRELSREDGASTFEFMGSGVVSSLLNYFTCGFFSDERISEANLHGIRLQATKRYKSFVSLALPLNVEGNVVPMSVLVQKLQNALSSLERFPLLLSHTSGSLGGIALVSSGLSTISQPIKLRLCRAREEKILRDYSSNVVLVDPLASLAAIEDFLMPRVQRNETGQEPAGTGISLPTTSTPASGSQHRSMRSRSSGNTGETTRKSPSQEKKLSSSKGKGKSVVKPTQEDAKGPQTRSAARRRSALDNDSQVNPVDGDTSSEEDELDALPVDIDEGLVIEDDYNSDDDYSDDDDDMDDVLRNSLPICTPESVHDIKLGDSSEDCPVPAPNDGQNKQTGSSSSRGTSGRGSDSNQLTGGSPFRSGGALSFAAAAMAGLASPTNRGLSGRNDPPKLIFTAGGRQLNGQMTVYQAIQRQFVLDESDDDRFAGSDLVSSDINTIMYQRADMQSERSSNSAKSSASNNHGADSSSKHASLLDSIMQGALPCDLERNNPTYNILALLRILEGLNQLAPRLRVEAATDSFSEGKVSSLDELNTTGAKVSPEDFVNRKLTPKLAQQIQDTLALCTGSLPSWCYQLTKACPFLFPFETRTQYFYSTAFGFSRALYRQQQQQGANGNGSMSEREVRIGRLRRQKVRVSRNRILDSAAKVMEMYSSKKTVLEVEYFGEVGTGLGPTLEFYTLLSHELQEAGLGMWRLSSPGTVHMPLGLFPRPWSPNTDTSDGSQFSKVIDYFRMLGRVMAKALQDGRLLDLPISSAFYKLVLGQELDLYDIISFDAELGTTLQELAALVKRKEYLEAVRRYNPEELRFRGASIDDLCFDFSLPGYPEYILKPGNEYVDASNLGDYVAHVVDATIGIGIMRQIDAFRSGFNQVFDISTLRIFTPSELDYLLCGLKELWKAESLADHIKFDHGYTSKSPAIINFLEIVGGFTPELQRAFCQFVTGAPKLPPGGLAVLNPKLTIVRKLSSSTSNSAQNGSEYADDDLPSVMTCANYLKLPPYSTKEIMYKKLVYAISEGQGSFDLS</sequence>
<feature type="region of interest" description="Disordered" evidence="7">
    <location>
        <begin position="763"/>
        <end position="784"/>
    </location>
</feature>
<gene>
    <name evidence="9" type="primary">UPL3_3</name>
    <name evidence="9" type="ORF">CASFOL_042025</name>
</gene>
<feature type="compositionally biased region" description="Low complexity" evidence="7">
    <location>
        <begin position="1135"/>
        <end position="1148"/>
    </location>
</feature>
<feature type="region of interest" description="Disordered" evidence="7">
    <location>
        <begin position="1"/>
        <end position="142"/>
    </location>
</feature>
<dbReference type="Gene3D" id="3.90.1750.10">
    <property type="entry name" value="Hect, E3 ligase catalytic domains"/>
    <property type="match status" value="1"/>
</dbReference>
<evidence type="ECO:0000256" key="6">
    <source>
        <dbReference type="PROSITE-ProRule" id="PRU00104"/>
    </source>
</evidence>
<dbReference type="Gene3D" id="1.25.10.10">
    <property type="entry name" value="Leucine-rich Repeat Variant"/>
    <property type="match status" value="1"/>
</dbReference>
<accession>A0ABD3BA56</accession>
<name>A0ABD3BA56_9LAMI</name>
<evidence type="ECO:0000313" key="10">
    <source>
        <dbReference type="Proteomes" id="UP001632038"/>
    </source>
</evidence>
<feature type="active site" description="Glycyl thioester intermediate" evidence="6">
    <location>
        <position position="1788"/>
    </location>
</feature>
<keyword evidence="4 9" id="KW-0808">Transferase</keyword>
<feature type="region of interest" description="Disordered" evidence="7">
    <location>
        <begin position="654"/>
        <end position="716"/>
    </location>
</feature>
<feature type="compositionally biased region" description="Polar residues" evidence="7">
    <location>
        <begin position="52"/>
        <end position="73"/>
    </location>
</feature>
<proteinExistence type="inferred from homology"/>
<comment type="catalytic activity">
    <reaction evidence="1">
        <text>S-ubiquitinyl-[E2 ubiquitin-conjugating enzyme]-L-cysteine + [acceptor protein]-L-lysine = [E2 ubiquitin-conjugating enzyme]-L-cysteine + N(6)-ubiquitinyl-[acceptor protein]-L-lysine.</text>
        <dbReference type="EC" id="2.3.2.26"/>
    </reaction>
</comment>
<dbReference type="InterPro" id="IPR011989">
    <property type="entry name" value="ARM-like"/>
</dbReference>
<dbReference type="EC" id="2.3.2.26" evidence="3"/>
<feature type="compositionally biased region" description="Low complexity" evidence="7">
    <location>
        <begin position="82"/>
        <end position="93"/>
    </location>
</feature>
<dbReference type="Gene3D" id="3.30.2410.10">
    <property type="entry name" value="Hect, E3 ligase catalytic domain"/>
    <property type="match status" value="1"/>
</dbReference>
<dbReference type="PANTHER" id="PTHR45670">
    <property type="entry name" value="E3 UBIQUITIN-PROTEIN LIGASE TRIP12"/>
    <property type="match status" value="1"/>
</dbReference>
<keyword evidence="5 6" id="KW-0833">Ubl conjugation pathway</keyword>
<dbReference type="FunFam" id="3.90.1750.10:FF:000048">
    <property type="entry name" value="E3 ubiquitin-protein ligase UPL3"/>
    <property type="match status" value="1"/>
</dbReference>
<dbReference type="InterPro" id="IPR057948">
    <property type="entry name" value="TPR_TRIP12_N"/>
</dbReference>
<dbReference type="FunFam" id="1.25.10.10:FF:000689">
    <property type="entry name" value="HECT ubiquitin protein ligase family protein KAK"/>
    <property type="match status" value="1"/>
</dbReference>
<dbReference type="Pfam" id="PF00632">
    <property type="entry name" value="HECT"/>
    <property type="match status" value="1"/>
</dbReference>
<dbReference type="SUPFAM" id="SSF56204">
    <property type="entry name" value="Hect, E3 ligase catalytic domain"/>
    <property type="match status" value="1"/>
</dbReference>
<evidence type="ECO:0000256" key="4">
    <source>
        <dbReference type="ARBA" id="ARBA00022679"/>
    </source>
</evidence>
<comment type="caution">
    <text evidence="9">The sequence shown here is derived from an EMBL/GenBank/DDBJ whole genome shotgun (WGS) entry which is preliminary data.</text>
</comment>
<feature type="region of interest" description="Disordered" evidence="7">
    <location>
        <begin position="1244"/>
        <end position="1270"/>
    </location>
</feature>
<feature type="domain" description="HECT" evidence="8">
    <location>
        <begin position="1454"/>
        <end position="1821"/>
    </location>
</feature>
<dbReference type="InterPro" id="IPR035983">
    <property type="entry name" value="Hect_E3_ubiquitin_ligase"/>
</dbReference>
<feature type="compositionally biased region" description="Basic and acidic residues" evidence="7">
    <location>
        <begin position="1000"/>
        <end position="1011"/>
    </location>
</feature>
<evidence type="ECO:0000313" key="9">
    <source>
        <dbReference type="EMBL" id="KAL3613951.1"/>
    </source>
</evidence>
<dbReference type="InterPro" id="IPR000569">
    <property type="entry name" value="HECT_dom"/>
</dbReference>
<organism evidence="9 10">
    <name type="scientific">Castilleja foliolosa</name>
    <dbReference type="NCBI Taxonomy" id="1961234"/>
    <lineage>
        <taxon>Eukaryota</taxon>
        <taxon>Viridiplantae</taxon>
        <taxon>Streptophyta</taxon>
        <taxon>Embryophyta</taxon>
        <taxon>Tracheophyta</taxon>
        <taxon>Spermatophyta</taxon>
        <taxon>Magnoliopsida</taxon>
        <taxon>eudicotyledons</taxon>
        <taxon>Gunneridae</taxon>
        <taxon>Pentapetalae</taxon>
        <taxon>asterids</taxon>
        <taxon>lamiids</taxon>
        <taxon>Lamiales</taxon>
        <taxon>Orobanchaceae</taxon>
        <taxon>Pedicularideae</taxon>
        <taxon>Castillejinae</taxon>
        <taxon>Castilleja</taxon>
    </lineage>
</organism>
<dbReference type="GO" id="GO:0061630">
    <property type="term" value="F:ubiquitin protein ligase activity"/>
    <property type="evidence" value="ECO:0007669"/>
    <property type="project" value="UniProtKB-EC"/>
</dbReference>
<dbReference type="Proteomes" id="UP001632038">
    <property type="component" value="Unassembled WGS sequence"/>
</dbReference>
<evidence type="ECO:0000256" key="5">
    <source>
        <dbReference type="ARBA" id="ARBA00022786"/>
    </source>
</evidence>
<evidence type="ECO:0000256" key="1">
    <source>
        <dbReference type="ARBA" id="ARBA00000885"/>
    </source>
</evidence>